<proteinExistence type="predicted"/>
<name>A0ABQ9H2C9_9NEOP</name>
<dbReference type="Proteomes" id="UP001159363">
    <property type="component" value="Chromosome 6"/>
</dbReference>
<evidence type="ECO:0000313" key="3">
    <source>
        <dbReference type="Proteomes" id="UP001159363"/>
    </source>
</evidence>
<comment type="caution">
    <text evidence="2">The sequence shown here is derived from an EMBL/GenBank/DDBJ whole genome shotgun (WGS) entry which is preliminary data.</text>
</comment>
<gene>
    <name evidence="2" type="ORF">PR048_019039</name>
</gene>
<protein>
    <submittedName>
        <fullName evidence="2">Uncharacterized protein</fullName>
    </submittedName>
</protein>
<evidence type="ECO:0000313" key="2">
    <source>
        <dbReference type="EMBL" id="KAJ8878461.1"/>
    </source>
</evidence>
<feature type="region of interest" description="Disordered" evidence="1">
    <location>
        <begin position="1"/>
        <end position="40"/>
    </location>
</feature>
<feature type="compositionally biased region" description="Basic and acidic residues" evidence="1">
    <location>
        <begin position="1"/>
        <end position="11"/>
    </location>
</feature>
<accession>A0ABQ9H2C9</accession>
<organism evidence="2 3">
    <name type="scientific">Dryococelus australis</name>
    <dbReference type="NCBI Taxonomy" id="614101"/>
    <lineage>
        <taxon>Eukaryota</taxon>
        <taxon>Metazoa</taxon>
        <taxon>Ecdysozoa</taxon>
        <taxon>Arthropoda</taxon>
        <taxon>Hexapoda</taxon>
        <taxon>Insecta</taxon>
        <taxon>Pterygota</taxon>
        <taxon>Neoptera</taxon>
        <taxon>Polyneoptera</taxon>
        <taxon>Phasmatodea</taxon>
        <taxon>Verophasmatodea</taxon>
        <taxon>Anareolatae</taxon>
        <taxon>Phasmatidae</taxon>
        <taxon>Eurycanthinae</taxon>
        <taxon>Dryococelus</taxon>
    </lineage>
</organism>
<keyword evidence="3" id="KW-1185">Reference proteome</keyword>
<reference evidence="2 3" key="1">
    <citation type="submission" date="2023-02" db="EMBL/GenBank/DDBJ databases">
        <title>LHISI_Scaffold_Assembly.</title>
        <authorList>
            <person name="Stuart O.P."/>
            <person name="Cleave R."/>
            <person name="Magrath M.J.L."/>
            <person name="Mikheyev A.S."/>
        </authorList>
    </citation>
    <scope>NUCLEOTIDE SEQUENCE [LARGE SCALE GENOMIC DNA]</scope>
    <source>
        <strain evidence="2">Daus_M_001</strain>
        <tissue evidence="2">Leg muscle</tissue>
    </source>
</reference>
<evidence type="ECO:0000256" key="1">
    <source>
        <dbReference type="SAM" id="MobiDB-lite"/>
    </source>
</evidence>
<feature type="non-terminal residue" evidence="2">
    <location>
        <position position="92"/>
    </location>
</feature>
<sequence>MLHSPEAKLMEMTDDEVQNPTAAEAPDESENEEVMKGKSQRFTKPHRCVLNLSALPNLTVMYPILLSIAVTSCSAERTMNHLKIVKTLLWIS</sequence>
<dbReference type="EMBL" id="JARBHB010000007">
    <property type="protein sequence ID" value="KAJ8878461.1"/>
    <property type="molecule type" value="Genomic_DNA"/>
</dbReference>